<dbReference type="RefSeq" id="WP_046217201.1">
    <property type="nucleotide sequence ID" value="NZ_CP011974.1"/>
</dbReference>
<name>A0A0H4KID8_9BACI</name>
<accession>A0A0H4KID8</accession>
<reference evidence="1 2" key="1">
    <citation type="journal article" date="2015" name="PLoS ONE">
        <title>Genome Sequence of Bacillus endophyticus and Analysis of Its Companion Mechanism in the Ketogulonigenium vulgare-Bacillus Strain Consortium.</title>
        <authorList>
            <person name="Jia N."/>
            <person name="Du J."/>
            <person name="Ding M.Z."/>
            <person name="Gao F."/>
            <person name="Yuan Y.J."/>
        </authorList>
    </citation>
    <scope>NUCLEOTIDE SEQUENCE [LARGE SCALE GENOMIC DNA]</scope>
    <source>
        <strain evidence="1 2">Hbe603</strain>
    </source>
</reference>
<evidence type="ECO:0000313" key="2">
    <source>
        <dbReference type="Proteomes" id="UP000036202"/>
    </source>
</evidence>
<gene>
    <name evidence="1" type="ORF">BEH_11050</name>
</gene>
<keyword evidence="2" id="KW-1185">Reference proteome</keyword>
<proteinExistence type="predicted"/>
<protein>
    <submittedName>
        <fullName evidence="1">Uncharacterized protein</fullName>
    </submittedName>
</protein>
<evidence type="ECO:0000313" key="1">
    <source>
        <dbReference type="EMBL" id="AKO92576.1"/>
    </source>
</evidence>
<dbReference type="PATRIC" id="fig|135735.6.peg.2310"/>
<accession>A0A231SCJ8</accession>
<sequence>MRYYVLEEDEFDSPSSEEMIYVFEHERKNTWGEIQSLEDFTAKCLFIELRNHYIYQKEAVEDMNVFELEGKLREELSLQEVTYNEWLQLKENFSERIKPFVFPDNIVRDAYAYEPDWNDCFFVGETEEKYFGLYWCTTA</sequence>
<dbReference type="OrthoDB" id="2898110at2"/>
<dbReference type="Proteomes" id="UP000036202">
    <property type="component" value="Chromosome"/>
</dbReference>
<dbReference type="EMBL" id="CP011974">
    <property type="protein sequence ID" value="AKO92576.1"/>
    <property type="molecule type" value="Genomic_DNA"/>
</dbReference>
<dbReference type="AlphaFoldDB" id="A0A0H4KID8"/>
<organism evidence="1 2">
    <name type="scientific">Priestia filamentosa</name>
    <dbReference type="NCBI Taxonomy" id="1402861"/>
    <lineage>
        <taxon>Bacteria</taxon>
        <taxon>Bacillati</taxon>
        <taxon>Bacillota</taxon>
        <taxon>Bacilli</taxon>
        <taxon>Bacillales</taxon>
        <taxon>Bacillaceae</taxon>
        <taxon>Priestia</taxon>
    </lineage>
</organism>
<reference evidence="2" key="2">
    <citation type="submission" date="2015-06" db="EMBL/GenBank/DDBJ databases">
        <title>Genome Sequence of Bacillus endophyticus and Analysis of its Companion Mechanism in the Ketogulonigenium vulgare-Bacillus strain Consortium.</title>
        <authorList>
            <person name="Jia N."/>
            <person name="Du J."/>
            <person name="Ding M.-Z."/>
            <person name="Gao F."/>
            <person name="Yuan Y.-J."/>
        </authorList>
    </citation>
    <scope>NUCLEOTIDE SEQUENCE [LARGE SCALE GENOMIC DNA]</scope>
    <source>
        <strain evidence="2">Hbe603</strain>
    </source>
</reference>
<dbReference type="KEGG" id="beo:BEH_11050"/>
<dbReference type="GeneID" id="93701337"/>